<organism evidence="2 3">
    <name type="scientific">Seminavis robusta</name>
    <dbReference type="NCBI Taxonomy" id="568900"/>
    <lineage>
        <taxon>Eukaryota</taxon>
        <taxon>Sar</taxon>
        <taxon>Stramenopiles</taxon>
        <taxon>Ochrophyta</taxon>
        <taxon>Bacillariophyta</taxon>
        <taxon>Bacillariophyceae</taxon>
        <taxon>Bacillariophycidae</taxon>
        <taxon>Naviculales</taxon>
        <taxon>Naviculaceae</taxon>
        <taxon>Seminavis</taxon>
    </lineage>
</organism>
<proteinExistence type="predicted"/>
<keyword evidence="3" id="KW-1185">Reference proteome</keyword>
<protein>
    <submittedName>
        <fullName evidence="2">Uncharacterized protein</fullName>
    </submittedName>
</protein>
<dbReference type="Proteomes" id="UP001153069">
    <property type="component" value="Unassembled WGS sequence"/>
</dbReference>
<feature type="compositionally biased region" description="Polar residues" evidence="1">
    <location>
        <begin position="237"/>
        <end position="251"/>
    </location>
</feature>
<feature type="region of interest" description="Disordered" evidence="1">
    <location>
        <begin position="196"/>
        <end position="262"/>
    </location>
</feature>
<comment type="caution">
    <text evidence="2">The sequence shown here is derived from an EMBL/GenBank/DDBJ whole genome shotgun (WGS) entry which is preliminary data.</text>
</comment>
<feature type="region of interest" description="Disordered" evidence="1">
    <location>
        <begin position="1"/>
        <end position="35"/>
    </location>
</feature>
<evidence type="ECO:0000256" key="1">
    <source>
        <dbReference type="SAM" id="MobiDB-lite"/>
    </source>
</evidence>
<dbReference type="EMBL" id="CAICTM010003003">
    <property type="protein sequence ID" value="CAB9530714.1"/>
    <property type="molecule type" value="Genomic_DNA"/>
</dbReference>
<reference evidence="2" key="1">
    <citation type="submission" date="2020-06" db="EMBL/GenBank/DDBJ databases">
        <authorList>
            <consortium name="Plant Systems Biology data submission"/>
        </authorList>
    </citation>
    <scope>NUCLEOTIDE SEQUENCE</scope>
    <source>
        <strain evidence="2">D6</strain>
    </source>
</reference>
<evidence type="ECO:0000313" key="3">
    <source>
        <dbReference type="Proteomes" id="UP001153069"/>
    </source>
</evidence>
<evidence type="ECO:0000313" key="2">
    <source>
        <dbReference type="EMBL" id="CAB9530714.1"/>
    </source>
</evidence>
<feature type="compositionally biased region" description="Polar residues" evidence="1">
    <location>
        <begin position="1"/>
        <end position="17"/>
    </location>
</feature>
<name>A0A9N8F4L7_9STRA</name>
<feature type="compositionally biased region" description="Low complexity" evidence="1">
    <location>
        <begin position="214"/>
        <end position="227"/>
    </location>
</feature>
<gene>
    <name evidence="2" type="ORF">SEMRO_3005_G341980.1</name>
</gene>
<sequence>MNSDTNGKSDSQDSIEQPNKPGNPGSTPSPAPESFKDQDIVQKLSTLCLDPKTEITRLWHSITREITLKKILPFNTLELSQGANHPQVAAVFRIWANSPIVQQNLHKSLWKTPEEWGYFILKEGMETTIKRHSGDPYVYPDPRSQGKGVKLLLRLAMTPPEEFPCFDSRLSKFTENTFMVRLKLLAHNTIGPAYTTLKDKAQSPPDADPEPSKKSGSTTAKPAKATAFKMRGISGKPISQSNASTTANSDPVNRPTPPAGEPTHKTLFKVHFPNHAPLPEDRKVRGSAIGELSRLLMVDFLMQLFSIEPEAKLMRYPTASPLTFHSAWIHLHSNQAKFPRGADQFKSIFYNHFFRPNGSSSSAKILIAHNMPRDELLELFQPFFGGWDETQEDNGITFKLELAPIQSPKTASVAWLKGTGYWTHGANLSEAIRQDPLYKIKESKDNQQYRYPIELIYQRIQTKQNERWDPTGTKNPMAVHVHCAEEHYDSVLSLLSNIYAPGRRSGYPQHKKLQVVPDCGSHKYLATQDETLDQVFTSLVDKQFVIVDSIQVIYIENVVGNPGPLSPQDPSTLYSAVTSMVDSNSNRPKQPVFIGLDQSTKDPSIWLLPVDKYRYAEALALSQRFGHAMTKHWGPSAWNWFTPSFRQKQEDVQP</sequence>
<accession>A0A9N8F4L7</accession>
<dbReference type="AlphaFoldDB" id="A0A9N8F4L7"/>